<comment type="similarity">
    <text evidence="1 2">Belongs to the nucleosome assembly protein (NAP) family.</text>
</comment>
<dbReference type="OrthoDB" id="19419at2759"/>
<evidence type="ECO:0000313" key="5">
    <source>
        <dbReference type="Proteomes" id="UP000324767"/>
    </source>
</evidence>
<feature type="compositionally biased region" description="Acidic residues" evidence="3">
    <location>
        <begin position="312"/>
        <end position="349"/>
    </location>
</feature>
<gene>
    <name evidence="4" type="ORF">FRX48_07143</name>
</gene>
<dbReference type="PANTHER" id="PTHR11875">
    <property type="entry name" value="TESTIS-SPECIFIC Y-ENCODED PROTEIN"/>
    <property type="match status" value="1"/>
</dbReference>
<sequence length="479" mass="52616">MAASRAGNRATSPAVFELLVENEKDFADSEIVVLLHQVTLQAPIFDKRAIIIARIRSYWALVFEQAPPEIDHNISPSDSAILATLISLEVTRFEVASDTANGTTNNGDPRSLKFTFKFAANDYFKDKVLEKKFWYRRAENGWTGLVSEPVRIHWKKGKDLTNGLLDLAVDVWQRQLARAQTATAGAEQGPVQGYDELVKRVRYMNVASMSFFAWFGFRGRDVGAEESAEATRKEKERRKRVKEMEAVGGGSGEEIGAEGMVDEGSGEEGGAEGMMEEGSGEEDGGEGMMGERSSEEDGAEGMMEEGENRDAEGDELVEDSGESNSEEEGMIEGGEDGDAEGDGSVEESGESNSEGDSNEEVSGEGINPPAEMKQDEEDMSEGGIPLAEMEREIFPAGDDLAIALSEDLYPGATKYFFAAHERGSKSSYESSESTLELRDREEDSPQDPPHLDDEVLIGWVAEENERASENERPRKRKRV</sequence>
<dbReference type="InterPro" id="IPR002164">
    <property type="entry name" value="NAP_family"/>
</dbReference>
<proteinExistence type="inferred from homology"/>
<feature type="compositionally biased region" description="Acidic residues" evidence="3">
    <location>
        <begin position="260"/>
        <end position="285"/>
    </location>
</feature>
<dbReference type="EMBL" id="VXIT01000012">
    <property type="protein sequence ID" value="KAA6408799.1"/>
    <property type="molecule type" value="Genomic_DNA"/>
</dbReference>
<evidence type="ECO:0000256" key="2">
    <source>
        <dbReference type="RuleBase" id="RU003876"/>
    </source>
</evidence>
<reference evidence="4 5" key="1">
    <citation type="submission" date="2019-09" db="EMBL/GenBank/DDBJ databases">
        <title>The hologenome of the rock-dwelling lichen Lasallia pustulata.</title>
        <authorList>
            <person name="Greshake Tzovaras B."/>
            <person name="Segers F."/>
            <person name="Bicker A."/>
            <person name="Dal Grande F."/>
            <person name="Otte J."/>
            <person name="Hankeln T."/>
            <person name="Schmitt I."/>
            <person name="Ebersberger I."/>
        </authorList>
    </citation>
    <scope>NUCLEOTIDE SEQUENCE [LARGE SCALE GENOMIC DNA]</scope>
    <source>
        <strain evidence="4">A1-1</strain>
    </source>
</reference>
<dbReference type="Proteomes" id="UP000324767">
    <property type="component" value="Unassembled WGS sequence"/>
</dbReference>
<dbReference type="GO" id="GO:0005634">
    <property type="term" value="C:nucleus"/>
    <property type="evidence" value="ECO:0007669"/>
    <property type="project" value="InterPro"/>
</dbReference>
<feature type="region of interest" description="Disordered" evidence="3">
    <location>
        <begin position="419"/>
        <end position="452"/>
    </location>
</feature>
<organism evidence="4 5">
    <name type="scientific">Lasallia pustulata</name>
    <dbReference type="NCBI Taxonomy" id="136370"/>
    <lineage>
        <taxon>Eukaryota</taxon>
        <taxon>Fungi</taxon>
        <taxon>Dikarya</taxon>
        <taxon>Ascomycota</taxon>
        <taxon>Pezizomycotina</taxon>
        <taxon>Lecanoromycetes</taxon>
        <taxon>OSLEUM clade</taxon>
        <taxon>Umbilicariomycetidae</taxon>
        <taxon>Umbilicariales</taxon>
        <taxon>Umbilicariaceae</taxon>
        <taxon>Lasallia</taxon>
    </lineage>
</organism>
<evidence type="ECO:0000256" key="1">
    <source>
        <dbReference type="ARBA" id="ARBA00009947"/>
    </source>
</evidence>
<name>A0A5M8PHC2_9LECA</name>
<dbReference type="Gene3D" id="3.30.1120.90">
    <property type="entry name" value="Nucleosome assembly protein"/>
    <property type="match status" value="1"/>
</dbReference>
<dbReference type="SUPFAM" id="SSF143113">
    <property type="entry name" value="NAP-like"/>
    <property type="match status" value="1"/>
</dbReference>
<feature type="compositionally biased region" description="Basic and acidic residues" evidence="3">
    <location>
        <begin position="435"/>
        <end position="452"/>
    </location>
</feature>
<accession>A0A5M8PHC2</accession>
<feature type="compositionally biased region" description="Low complexity" evidence="3">
    <location>
        <begin position="425"/>
        <end position="434"/>
    </location>
</feature>
<evidence type="ECO:0008006" key="6">
    <source>
        <dbReference type="Google" id="ProtNLM"/>
    </source>
</evidence>
<dbReference type="AlphaFoldDB" id="A0A5M8PHC2"/>
<protein>
    <recommendedName>
        <fullName evidence="6">Nucleosome assembly protein (NAP)</fullName>
    </recommendedName>
</protein>
<dbReference type="GO" id="GO:0006334">
    <property type="term" value="P:nucleosome assembly"/>
    <property type="evidence" value="ECO:0007669"/>
    <property type="project" value="InterPro"/>
</dbReference>
<evidence type="ECO:0000313" key="4">
    <source>
        <dbReference type="EMBL" id="KAA6408799.1"/>
    </source>
</evidence>
<dbReference type="InterPro" id="IPR037231">
    <property type="entry name" value="NAP-like_sf"/>
</dbReference>
<dbReference type="Pfam" id="PF00956">
    <property type="entry name" value="NAP"/>
    <property type="match status" value="1"/>
</dbReference>
<comment type="caution">
    <text evidence="4">The sequence shown here is derived from an EMBL/GenBank/DDBJ whole genome shotgun (WGS) entry which is preliminary data.</text>
</comment>
<feature type="region of interest" description="Disordered" evidence="3">
    <location>
        <begin position="224"/>
        <end position="391"/>
    </location>
</feature>
<evidence type="ECO:0000256" key="3">
    <source>
        <dbReference type="SAM" id="MobiDB-lite"/>
    </source>
</evidence>
<feature type="compositionally biased region" description="Basic and acidic residues" evidence="3">
    <location>
        <begin position="224"/>
        <end position="234"/>
    </location>
</feature>
<feature type="compositionally biased region" description="Acidic residues" evidence="3">
    <location>
        <begin position="294"/>
        <end position="305"/>
    </location>
</feature>